<evidence type="ECO:0000313" key="2">
    <source>
        <dbReference type="EMBL" id="CAA9492778.1"/>
    </source>
</evidence>
<dbReference type="AlphaFoldDB" id="A0A6J4SG77"/>
<gene>
    <name evidence="2" type="ORF">AVDCRST_MAG91-620</name>
</gene>
<feature type="non-terminal residue" evidence="2">
    <location>
        <position position="286"/>
    </location>
</feature>
<feature type="compositionally biased region" description="Basic residues" evidence="1">
    <location>
        <begin position="56"/>
        <end position="71"/>
    </location>
</feature>
<feature type="compositionally biased region" description="Basic and acidic residues" evidence="1">
    <location>
        <begin position="111"/>
        <end position="146"/>
    </location>
</feature>
<dbReference type="EMBL" id="CADCVX010000146">
    <property type="protein sequence ID" value="CAA9492778.1"/>
    <property type="molecule type" value="Genomic_DNA"/>
</dbReference>
<feature type="non-terminal residue" evidence="2">
    <location>
        <position position="1"/>
    </location>
</feature>
<organism evidence="2">
    <name type="scientific">uncultured Sphingomonadaceae bacterium</name>
    <dbReference type="NCBI Taxonomy" id="169976"/>
    <lineage>
        <taxon>Bacteria</taxon>
        <taxon>Pseudomonadati</taxon>
        <taxon>Pseudomonadota</taxon>
        <taxon>Alphaproteobacteria</taxon>
        <taxon>Sphingomonadales</taxon>
        <taxon>Sphingomonadaceae</taxon>
        <taxon>environmental samples</taxon>
    </lineage>
</organism>
<evidence type="ECO:0000256" key="1">
    <source>
        <dbReference type="SAM" id="MobiDB-lite"/>
    </source>
</evidence>
<proteinExistence type="predicted"/>
<sequence>QRPDPAVDRVHHRVRVRAASAAGGSARAADGLLQRDRGRHAGDHRLGPVAGADRRVRARVRGRRAGGRRGVRGAGPLHRGRLARRHRHLDARLPAGRDRRARAAGPLRARGRPEPGGRDQHAELARVAPQHDQEFGSRGSAHRDRGGGPAPRGRHLPADGPGNEPCGRHLRRLAVRHPAGPGAAAGGRGRGGDHDAGRGQPARAGELRHVHRADLPRDGHPDRASRHPDRGGDDPGHLPHGRQRDDGRGGDGDGVGAERSAPGGRGSDGQCRVAVDRDRHGRASAL</sequence>
<feature type="compositionally biased region" description="Basic and acidic residues" evidence="1">
    <location>
        <begin position="33"/>
        <end position="46"/>
    </location>
</feature>
<feature type="region of interest" description="Disordered" evidence="1">
    <location>
        <begin position="17"/>
        <end position="286"/>
    </location>
</feature>
<feature type="compositionally biased region" description="Basic and acidic residues" evidence="1">
    <location>
        <begin position="274"/>
        <end position="286"/>
    </location>
</feature>
<name>A0A6J4SG77_9SPHN</name>
<accession>A0A6J4SG77</accession>
<feature type="compositionally biased region" description="Low complexity" evidence="1">
    <location>
        <begin position="17"/>
        <end position="30"/>
    </location>
</feature>
<feature type="compositionally biased region" description="Basic and acidic residues" evidence="1">
    <location>
        <begin position="205"/>
        <end position="251"/>
    </location>
</feature>
<feature type="compositionally biased region" description="Basic residues" evidence="1">
    <location>
        <begin position="78"/>
        <end position="89"/>
    </location>
</feature>
<reference evidence="2" key="1">
    <citation type="submission" date="2020-02" db="EMBL/GenBank/DDBJ databases">
        <authorList>
            <person name="Meier V. D."/>
        </authorList>
    </citation>
    <scope>NUCLEOTIDE SEQUENCE</scope>
    <source>
        <strain evidence="2">AVDCRST_MAG91</strain>
    </source>
</reference>
<protein>
    <submittedName>
        <fullName evidence="2">Na+/H+-dicarboxylate symporters</fullName>
    </submittedName>
</protein>